<dbReference type="PANTHER" id="PTHR10302">
    <property type="entry name" value="SINGLE-STRANDED DNA-BINDING PROTEIN"/>
    <property type="match status" value="1"/>
</dbReference>
<dbReference type="InterPro" id="IPR012340">
    <property type="entry name" value="NA-bd_OB-fold"/>
</dbReference>
<proteinExistence type="predicted"/>
<gene>
    <name evidence="4" type="ORF">PBV87_02790</name>
</gene>
<dbReference type="CDD" id="cd04496">
    <property type="entry name" value="SSB_OBF"/>
    <property type="match status" value="1"/>
</dbReference>
<evidence type="ECO:0000313" key="5">
    <source>
        <dbReference type="Proteomes" id="UP001169242"/>
    </source>
</evidence>
<reference evidence="4" key="1">
    <citation type="journal article" date="2023" name="Int. J. Syst. Evol. Microbiol.">
        <title>&lt;i&gt;Holtiella tumoricola&lt;/i&gt; gen. nov. sp. nov., isolated from a human clinical sample.</title>
        <authorList>
            <person name="Allen-Vercoe E."/>
            <person name="Daigneault M.C."/>
            <person name="Vancuren S.J."/>
            <person name="Cochrane K."/>
            <person name="O'Neal L.L."/>
            <person name="Sankaranarayanan K."/>
            <person name="Lawson P.A."/>
        </authorList>
    </citation>
    <scope>NUCLEOTIDE SEQUENCE</scope>
    <source>
        <strain evidence="4">CC70A</strain>
    </source>
</reference>
<dbReference type="AlphaFoldDB" id="A0AA42DJZ8"/>
<dbReference type="SUPFAM" id="SSF50249">
    <property type="entry name" value="Nucleic acid-binding proteins"/>
    <property type="match status" value="1"/>
</dbReference>
<dbReference type="InterPro" id="IPR011344">
    <property type="entry name" value="ssDNA-bd"/>
</dbReference>
<dbReference type="GO" id="GO:0003697">
    <property type="term" value="F:single-stranded DNA binding"/>
    <property type="evidence" value="ECO:0007669"/>
    <property type="project" value="InterPro"/>
</dbReference>
<dbReference type="Pfam" id="PF00436">
    <property type="entry name" value="SSB"/>
    <property type="match status" value="1"/>
</dbReference>
<comment type="caution">
    <text evidence="4">The sequence shown here is derived from an EMBL/GenBank/DDBJ whole genome shotgun (WGS) entry which is preliminary data.</text>
</comment>
<dbReference type="GO" id="GO:0006260">
    <property type="term" value="P:DNA replication"/>
    <property type="evidence" value="ECO:0007669"/>
    <property type="project" value="InterPro"/>
</dbReference>
<keyword evidence="5" id="KW-1185">Reference proteome</keyword>
<evidence type="ECO:0000256" key="2">
    <source>
        <dbReference type="PIRNR" id="PIRNR002070"/>
    </source>
</evidence>
<dbReference type="NCBIfam" id="TIGR00621">
    <property type="entry name" value="ssb"/>
    <property type="match status" value="1"/>
</dbReference>
<sequence>MNQVHLLGNLTKDLELKEGKETQTPYVQFTLAVDDKKAKKDQKTYFIDVVAFRQKAKLLVKYGVKGTSLIVHGKLMSYSYTNKEDDRVYATKVLLEDFEFIGNTKRDESLIAEIAATTENVNSTNEVY</sequence>
<protein>
    <recommendedName>
        <fullName evidence="2 3">Single-stranded DNA-binding protein</fullName>
    </recommendedName>
</protein>
<evidence type="ECO:0000313" key="4">
    <source>
        <dbReference type="EMBL" id="MDA3730432.1"/>
    </source>
</evidence>
<dbReference type="GO" id="GO:0009295">
    <property type="term" value="C:nucleoid"/>
    <property type="evidence" value="ECO:0007669"/>
    <property type="project" value="TreeGrafter"/>
</dbReference>
<dbReference type="RefSeq" id="WP_053985042.1">
    <property type="nucleotide sequence ID" value="NZ_JAQIFT010000013.1"/>
</dbReference>
<name>A0AA42DJZ8_9FIRM</name>
<dbReference type="Gene3D" id="2.40.50.140">
    <property type="entry name" value="Nucleic acid-binding proteins"/>
    <property type="match status" value="1"/>
</dbReference>
<dbReference type="PIRSF" id="PIRSF002070">
    <property type="entry name" value="SSB"/>
    <property type="match status" value="1"/>
</dbReference>
<organism evidence="4 5">
    <name type="scientific">Holtiella tumoricola</name>
    <dbReference type="NCBI Taxonomy" id="3018743"/>
    <lineage>
        <taxon>Bacteria</taxon>
        <taxon>Bacillati</taxon>
        <taxon>Bacillota</taxon>
        <taxon>Clostridia</taxon>
        <taxon>Lachnospirales</taxon>
        <taxon>Cellulosilyticaceae</taxon>
        <taxon>Holtiella</taxon>
    </lineage>
</organism>
<keyword evidence="1 2" id="KW-0238">DNA-binding</keyword>
<dbReference type="Proteomes" id="UP001169242">
    <property type="component" value="Unassembled WGS sequence"/>
</dbReference>
<accession>A0AA42DJZ8</accession>
<evidence type="ECO:0000256" key="1">
    <source>
        <dbReference type="ARBA" id="ARBA00023125"/>
    </source>
</evidence>
<dbReference type="InterPro" id="IPR000424">
    <property type="entry name" value="Primosome_PriB/ssb"/>
</dbReference>
<dbReference type="PANTHER" id="PTHR10302:SF27">
    <property type="entry name" value="SINGLE-STRANDED DNA-BINDING PROTEIN"/>
    <property type="match status" value="1"/>
</dbReference>
<dbReference type="EMBL" id="JAQIFT010000013">
    <property type="protein sequence ID" value="MDA3730432.1"/>
    <property type="molecule type" value="Genomic_DNA"/>
</dbReference>
<dbReference type="PROSITE" id="PS50935">
    <property type="entry name" value="SSB"/>
    <property type="match status" value="1"/>
</dbReference>
<evidence type="ECO:0000256" key="3">
    <source>
        <dbReference type="RuleBase" id="RU000524"/>
    </source>
</evidence>